<dbReference type="PANTHER" id="PTHR32347:SF23">
    <property type="entry name" value="BLL5650 PROTEIN"/>
    <property type="match status" value="1"/>
</dbReference>
<dbReference type="AlphaFoldDB" id="A0A2H0N310"/>
<feature type="coiled-coil region" evidence="4">
    <location>
        <begin position="357"/>
        <end position="391"/>
    </location>
</feature>
<evidence type="ECO:0000256" key="2">
    <source>
        <dbReference type="ARBA" id="ARBA00009477"/>
    </source>
</evidence>
<dbReference type="Gene3D" id="1.10.287.470">
    <property type="entry name" value="Helix hairpin bin"/>
    <property type="match status" value="1"/>
</dbReference>
<accession>A0A2H0N310</accession>
<evidence type="ECO:0000256" key="5">
    <source>
        <dbReference type="SAM" id="Phobius"/>
    </source>
</evidence>
<protein>
    <recommendedName>
        <fullName evidence="6">Multidrug resistance protein MdtA-like C-terminal permuted SH3 domain-containing protein</fullName>
    </recommendedName>
</protein>
<dbReference type="GO" id="GO:0016020">
    <property type="term" value="C:membrane"/>
    <property type="evidence" value="ECO:0007669"/>
    <property type="project" value="InterPro"/>
</dbReference>
<name>A0A2H0N310_9BACT</name>
<evidence type="ECO:0000313" key="7">
    <source>
        <dbReference type="EMBL" id="PIR03289.1"/>
    </source>
</evidence>
<dbReference type="Gene3D" id="2.40.30.170">
    <property type="match status" value="1"/>
</dbReference>
<dbReference type="Proteomes" id="UP000229782">
    <property type="component" value="Unassembled WGS sequence"/>
</dbReference>
<dbReference type="GO" id="GO:0022857">
    <property type="term" value="F:transmembrane transporter activity"/>
    <property type="evidence" value="ECO:0007669"/>
    <property type="project" value="InterPro"/>
</dbReference>
<dbReference type="InterPro" id="IPR006143">
    <property type="entry name" value="RND_pump_MFP"/>
</dbReference>
<dbReference type="Pfam" id="PF25967">
    <property type="entry name" value="RND-MFP_C"/>
    <property type="match status" value="1"/>
</dbReference>
<dbReference type="Gene3D" id="2.40.420.20">
    <property type="match status" value="1"/>
</dbReference>
<dbReference type="GO" id="GO:0030313">
    <property type="term" value="C:cell envelope"/>
    <property type="evidence" value="ECO:0007669"/>
    <property type="project" value="UniProtKB-SubCell"/>
</dbReference>
<keyword evidence="5" id="KW-0472">Membrane</keyword>
<comment type="similarity">
    <text evidence="2">Belongs to the membrane fusion protein (MFP) (TC 8.A.1) family.</text>
</comment>
<sequence length="612" mass="65140">MKISSLLKKKKVYPPIIVVLLIGGFVFVQSKKTPVPEFSSQLVERIDLTQTVSETGSVEASLDLVYGWETSGKVIEILKHVGDNVTSTDVIARLGSEQQKARYNEAAALLASAQARLNLELAGPSDEVQKKNFAVVKQAEAALAQSKANLTKVEAQSSASVASAEKAVETAKNNLQLVADGEDSELVNDAYADLVNTMKSATTNLGNALTIADNILGIDNTLANNTFENVLSVVDMSTLYAANSSYAITKSKKVQADTLVGVLSASDDHTAIDMAYTSVHSALGAMQTLLLNVQRVLVATRALGNLTQTALDTLKSGVTTVQGAIDTSATGVTNGNQAIASARNSLTSYTIAYSKALSDLEQTKKQTDADIAVAEAQVSAQEANVVQAQASYNDLVAPPRNVDVASLRADVSRQAANLSTLRDELKKTDLVALATGMISKLDVEVGENVTINQEVVGILANGFTIKVDISESDVAKLSLNDSVHITLDAYGENVPFSGTVVKIEPGETEISGVVYYKTTILFDDIPSEYDVRSGMTVNVDIQTDIREQVLVIPRRAVLTKDGTQFVRVVKNKEKGIFEERTVETGLAGDDGLVEITSGLNEGDDVVTFLKES</sequence>
<evidence type="ECO:0000256" key="4">
    <source>
        <dbReference type="SAM" id="Coils"/>
    </source>
</evidence>
<dbReference type="InterPro" id="IPR050465">
    <property type="entry name" value="UPF0194_transport"/>
</dbReference>
<keyword evidence="3 4" id="KW-0175">Coiled coil</keyword>
<dbReference type="EMBL" id="PCWM01000020">
    <property type="protein sequence ID" value="PIR03289.1"/>
    <property type="molecule type" value="Genomic_DNA"/>
</dbReference>
<comment type="caution">
    <text evidence="7">The sequence shown here is derived from an EMBL/GenBank/DDBJ whole genome shotgun (WGS) entry which is preliminary data.</text>
</comment>
<evidence type="ECO:0000256" key="1">
    <source>
        <dbReference type="ARBA" id="ARBA00004196"/>
    </source>
</evidence>
<organism evidence="7 8">
    <name type="scientific">Candidatus Magasanikbacteria bacterium CG11_big_fil_rev_8_21_14_0_20_43_7</name>
    <dbReference type="NCBI Taxonomy" id="1974654"/>
    <lineage>
        <taxon>Bacteria</taxon>
        <taxon>Candidatus Magasanikiibacteriota</taxon>
    </lineage>
</organism>
<dbReference type="NCBIfam" id="TIGR01730">
    <property type="entry name" value="RND_mfp"/>
    <property type="match status" value="1"/>
</dbReference>
<reference evidence="7 8" key="1">
    <citation type="submission" date="2017-09" db="EMBL/GenBank/DDBJ databases">
        <title>Depth-based differentiation of microbial function through sediment-hosted aquifers and enrichment of novel symbionts in the deep terrestrial subsurface.</title>
        <authorList>
            <person name="Probst A.J."/>
            <person name="Ladd B."/>
            <person name="Jarett J.K."/>
            <person name="Geller-Mcgrath D.E."/>
            <person name="Sieber C.M."/>
            <person name="Emerson J.B."/>
            <person name="Anantharaman K."/>
            <person name="Thomas B.C."/>
            <person name="Malmstrom R."/>
            <person name="Stieglmeier M."/>
            <person name="Klingl A."/>
            <person name="Woyke T."/>
            <person name="Ryan C.M."/>
            <person name="Banfield J.F."/>
        </authorList>
    </citation>
    <scope>NUCLEOTIDE SEQUENCE [LARGE SCALE GENOMIC DNA]</scope>
    <source>
        <strain evidence="7">CG11_big_fil_rev_8_21_14_0_20_43_7</strain>
    </source>
</reference>
<feature type="transmembrane region" description="Helical" evidence="5">
    <location>
        <begin position="12"/>
        <end position="30"/>
    </location>
</feature>
<dbReference type="Gene3D" id="2.40.50.100">
    <property type="match status" value="1"/>
</dbReference>
<dbReference type="PANTHER" id="PTHR32347">
    <property type="entry name" value="EFFLUX SYSTEM COMPONENT YKNX-RELATED"/>
    <property type="match status" value="1"/>
</dbReference>
<evidence type="ECO:0000259" key="6">
    <source>
        <dbReference type="Pfam" id="PF25967"/>
    </source>
</evidence>
<keyword evidence="5" id="KW-1133">Transmembrane helix</keyword>
<feature type="domain" description="Multidrug resistance protein MdtA-like C-terminal permuted SH3" evidence="6">
    <location>
        <begin position="548"/>
        <end position="607"/>
    </location>
</feature>
<evidence type="ECO:0000256" key="3">
    <source>
        <dbReference type="ARBA" id="ARBA00023054"/>
    </source>
</evidence>
<comment type="subcellular location">
    <subcellularLocation>
        <location evidence="1">Cell envelope</location>
    </subcellularLocation>
</comment>
<dbReference type="InterPro" id="IPR058627">
    <property type="entry name" value="MdtA-like_C"/>
</dbReference>
<keyword evidence="5" id="KW-0812">Transmembrane</keyword>
<gene>
    <name evidence="7" type="ORF">COV60_01055</name>
</gene>
<evidence type="ECO:0000313" key="8">
    <source>
        <dbReference type="Proteomes" id="UP000229782"/>
    </source>
</evidence>
<proteinExistence type="inferred from homology"/>